<evidence type="ECO:0000313" key="3">
    <source>
        <dbReference type="Proteomes" id="UP000464378"/>
    </source>
</evidence>
<dbReference type="EMBL" id="LR593887">
    <property type="protein sequence ID" value="VTS03360.1"/>
    <property type="molecule type" value="Genomic_DNA"/>
</dbReference>
<proteinExistence type="predicted"/>
<accession>A0A6C2YP70</accession>
<reference evidence="2" key="1">
    <citation type="submission" date="2019-04" db="EMBL/GenBank/DDBJ databases">
        <authorList>
            <consortium name="Science for Life Laboratories"/>
        </authorList>
    </citation>
    <scope>NUCLEOTIDE SEQUENCE</scope>
    <source>
        <strain evidence="2">MBLW1</strain>
    </source>
</reference>
<dbReference type="RefSeq" id="WP_162658199.1">
    <property type="nucleotide sequence ID" value="NZ_LR593887.1"/>
</dbReference>
<dbReference type="KEGG" id="tim:GMBLW1_08690"/>
<name>A0A6C2YP70_9BACT</name>
<dbReference type="Proteomes" id="UP000464378">
    <property type="component" value="Chromosome"/>
</dbReference>
<gene>
    <name evidence="2" type="ORF">GMBLW1_08690</name>
</gene>
<evidence type="ECO:0000256" key="1">
    <source>
        <dbReference type="SAM" id="MobiDB-lite"/>
    </source>
</evidence>
<dbReference type="AlphaFoldDB" id="A0A6C2YP70"/>
<protein>
    <submittedName>
        <fullName evidence="2">Uncharacterized protein</fullName>
    </submittedName>
</protein>
<organism evidence="2">
    <name type="scientific">Tuwongella immobilis</name>
    <dbReference type="NCBI Taxonomy" id="692036"/>
    <lineage>
        <taxon>Bacteria</taxon>
        <taxon>Pseudomonadati</taxon>
        <taxon>Planctomycetota</taxon>
        <taxon>Planctomycetia</taxon>
        <taxon>Gemmatales</taxon>
        <taxon>Gemmataceae</taxon>
        <taxon>Tuwongella</taxon>
    </lineage>
</organism>
<dbReference type="EMBL" id="LR586016">
    <property type="protein sequence ID" value="VIP03091.1"/>
    <property type="molecule type" value="Genomic_DNA"/>
</dbReference>
<feature type="compositionally biased region" description="Basic residues" evidence="1">
    <location>
        <begin position="1"/>
        <end position="10"/>
    </location>
</feature>
<feature type="region of interest" description="Disordered" evidence="1">
    <location>
        <begin position="1"/>
        <end position="21"/>
    </location>
</feature>
<evidence type="ECO:0000313" key="2">
    <source>
        <dbReference type="EMBL" id="VIP03091.1"/>
    </source>
</evidence>
<sequence length="150" mass="16869">MSQAKNRSKAQFHPPLPKPVGKLDRWGQLRYCRGPFKRLSVNESNSLQSAINQVWLCGCGRSRIPTESGMTCCRIKPYAFLLNELVAILNGFPIYLLQGSEAKSIRDRRCLNLATALVRCRYKSLGLEARAGLLSAKRYLQPAKTRSTRA</sequence>
<keyword evidence="3" id="KW-1185">Reference proteome</keyword>
<dbReference type="InParanoid" id="A0A6C2YP70"/>